<keyword evidence="2" id="KW-1185">Reference proteome</keyword>
<comment type="caution">
    <text evidence="1">The sequence shown here is derived from an EMBL/GenBank/DDBJ whole genome shotgun (WGS) entry which is preliminary data.</text>
</comment>
<proteinExistence type="predicted"/>
<reference evidence="1 2" key="1">
    <citation type="submission" date="2023-07" db="EMBL/GenBank/DDBJ databases">
        <title>Genomic Encyclopedia of Type Strains, Phase IV (KMG-IV): sequencing the most valuable type-strain genomes for metagenomic binning, comparative biology and taxonomic classification.</title>
        <authorList>
            <person name="Goeker M."/>
        </authorList>
    </citation>
    <scope>NUCLEOTIDE SEQUENCE [LARGE SCALE GENOMIC DNA]</scope>
    <source>
        <strain evidence="1 2">DSM 19562</strain>
    </source>
</reference>
<evidence type="ECO:0000313" key="2">
    <source>
        <dbReference type="Proteomes" id="UP001236369"/>
    </source>
</evidence>
<protein>
    <submittedName>
        <fullName evidence="1">Uncharacterized protein</fullName>
    </submittedName>
</protein>
<evidence type="ECO:0000313" key="1">
    <source>
        <dbReference type="EMBL" id="MDQ0443001.1"/>
    </source>
</evidence>
<dbReference type="Proteomes" id="UP001236369">
    <property type="component" value="Unassembled WGS sequence"/>
</dbReference>
<gene>
    <name evidence="1" type="ORF">QO016_002498</name>
</gene>
<accession>A0ABU0HL09</accession>
<dbReference type="EMBL" id="JAUSVV010000004">
    <property type="protein sequence ID" value="MDQ0443001.1"/>
    <property type="molecule type" value="Genomic_DNA"/>
</dbReference>
<dbReference type="RefSeq" id="WP_238252573.1">
    <property type="nucleotide sequence ID" value="NZ_BPQX01000056.1"/>
</dbReference>
<sequence length="77" mass="8445">MAKFTLGIMADGDDEPVRRIAIQAGDESSAQFEANAAYEKVRREYPDATELHLMDGFGQTWNRPVAATSAGAWTVLQ</sequence>
<organism evidence="1 2">
    <name type="scientific">Methylobacterium persicinum</name>
    <dbReference type="NCBI Taxonomy" id="374426"/>
    <lineage>
        <taxon>Bacteria</taxon>
        <taxon>Pseudomonadati</taxon>
        <taxon>Pseudomonadota</taxon>
        <taxon>Alphaproteobacteria</taxon>
        <taxon>Hyphomicrobiales</taxon>
        <taxon>Methylobacteriaceae</taxon>
        <taxon>Methylobacterium</taxon>
    </lineage>
</organism>
<name>A0ABU0HL09_9HYPH</name>